<dbReference type="Proteomes" id="UP000664521">
    <property type="component" value="Unassembled WGS sequence"/>
</dbReference>
<protein>
    <submittedName>
        <fullName evidence="2">Uncharacterized protein</fullName>
    </submittedName>
</protein>
<sequence>MDLIYISSDDEKDGSKKTKLKKDHRPQNRATRVGARAKSVDPTGKPRMRIVKRSNSAPSTVSFTSTIPSKPDPTSKERSNSVTSPGTRARTSISCTDARTDRSTLSTPSLDPPIEPLHFPERYQIVPRANSDTSVDSGPKGSESLPRNTTVAIDTPNNHEVLSSPNRSESFPTETAANKPDTSLNPLKRKHDHAASEPPKRPRTATPTYIPRHLPYHPSMAVAQKPAPSSHAPYYSLPSAPAQPLLPTSNPTLWATPAYDPNMDRKVPDGANPPFAPPPLPALAQTPGHPTPKMTAQQPPDPPTKIRKRQWNCGMISDLGTELQRTFDAQAFSTKHGIDVKEVLKVFTIYVQQPLSAFSARGLSRAKMKEFKEKMKEHDRKLKESAAVGGGDEAGGGRRRGKKTPVENVKPLPLQQQERKEKSQQGCKGEAKMAQNTESQRGESNPMATAVHSAYVGRNI</sequence>
<proteinExistence type="predicted"/>
<feature type="region of interest" description="Disordered" evidence="1">
    <location>
        <begin position="266"/>
        <end position="305"/>
    </location>
</feature>
<organism evidence="2 3">
    <name type="scientific">Heterodermia speciosa</name>
    <dbReference type="NCBI Taxonomy" id="116794"/>
    <lineage>
        <taxon>Eukaryota</taxon>
        <taxon>Fungi</taxon>
        <taxon>Dikarya</taxon>
        <taxon>Ascomycota</taxon>
        <taxon>Pezizomycotina</taxon>
        <taxon>Lecanoromycetes</taxon>
        <taxon>OSLEUM clade</taxon>
        <taxon>Lecanoromycetidae</taxon>
        <taxon>Caliciales</taxon>
        <taxon>Physciaceae</taxon>
        <taxon>Heterodermia</taxon>
    </lineage>
</organism>
<comment type="caution">
    <text evidence="2">The sequence shown here is derived from an EMBL/GenBank/DDBJ whole genome shotgun (WGS) entry which is preliminary data.</text>
</comment>
<feature type="region of interest" description="Disordered" evidence="1">
    <location>
        <begin position="1"/>
        <end position="240"/>
    </location>
</feature>
<evidence type="ECO:0000313" key="2">
    <source>
        <dbReference type="EMBL" id="CAF9909852.1"/>
    </source>
</evidence>
<dbReference type="EMBL" id="CAJPDS010000008">
    <property type="protein sequence ID" value="CAF9909852.1"/>
    <property type="molecule type" value="Genomic_DNA"/>
</dbReference>
<feature type="region of interest" description="Disordered" evidence="1">
    <location>
        <begin position="375"/>
        <end position="460"/>
    </location>
</feature>
<dbReference type="OrthoDB" id="10444098at2759"/>
<gene>
    <name evidence="2" type="ORF">HETSPECPRED_009537</name>
</gene>
<feature type="compositionally biased region" description="Polar residues" evidence="1">
    <location>
        <begin position="434"/>
        <end position="447"/>
    </location>
</feature>
<keyword evidence="3" id="KW-1185">Reference proteome</keyword>
<evidence type="ECO:0000256" key="1">
    <source>
        <dbReference type="SAM" id="MobiDB-lite"/>
    </source>
</evidence>
<feature type="compositionally biased region" description="Polar residues" evidence="1">
    <location>
        <begin position="53"/>
        <end position="68"/>
    </location>
</feature>
<feature type="compositionally biased region" description="Polar residues" evidence="1">
    <location>
        <begin position="80"/>
        <end position="109"/>
    </location>
</feature>
<feature type="compositionally biased region" description="Polar residues" evidence="1">
    <location>
        <begin position="145"/>
        <end position="185"/>
    </location>
</feature>
<name>A0A8H3EPQ4_9LECA</name>
<dbReference type="AlphaFoldDB" id="A0A8H3EPQ4"/>
<reference evidence="2" key="1">
    <citation type="submission" date="2021-03" db="EMBL/GenBank/DDBJ databases">
        <authorList>
            <person name="Tagirdzhanova G."/>
        </authorList>
    </citation>
    <scope>NUCLEOTIDE SEQUENCE</scope>
</reference>
<evidence type="ECO:0000313" key="3">
    <source>
        <dbReference type="Proteomes" id="UP000664521"/>
    </source>
</evidence>
<feature type="compositionally biased region" description="Basic and acidic residues" evidence="1">
    <location>
        <begin position="375"/>
        <end position="384"/>
    </location>
</feature>
<accession>A0A8H3EPQ4</accession>